<dbReference type="AlphaFoldDB" id="A0A2C9JED9"/>
<keyword evidence="9" id="KW-0732">Signal</keyword>
<evidence type="ECO:0000313" key="12">
    <source>
        <dbReference type="Proteomes" id="UP000076420"/>
    </source>
</evidence>
<comment type="similarity">
    <text evidence="2">Belongs to the glycosyl hydrolase 9 (cellulase E) family.</text>
</comment>
<reference evidence="11" key="1">
    <citation type="submission" date="2020-05" db="UniProtKB">
        <authorList>
            <consortium name="EnsemblMetazoa"/>
        </authorList>
    </citation>
    <scope>IDENTIFICATION</scope>
    <source>
        <strain evidence="11">BB02</strain>
    </source>
</reference>
<evidence type="ECO:0000313" key="11">
    <source>
        <dbReference type="EnsemblMetazoa" id="BGLB001397-PB"/>
    </source>
</evidence>
<name>A0A2C9JED9_BIOGL</name>
<evidence type="ECO:0000256" key="8">
    <source>
        <dbReference type="ARBA" id="ARBA00023326"/>
    </source>
</evidence>
<evidence type="ECO:0000256" key="6">
    <source>
        <dbReference type="ARBA" id="ARBA00023277"/>
    </source>
</evidence>
<dbReference type="InterPro" id="IPR008928">
    <property type="entry name" value="6-hairpin_glycosidase_sf"/>
</dbReference>
<dbReference type="VEuPathDB" id="VectorBase:BGLAX_037715"/>
<keyword evidence="4" id="KW-0378">Hydrolase</keyword>
<evidence type="ECO:0000259" key="10">
    <source>
        <dbReference type="Pfam" id="PF00759"/>
    </source>
</evidence>
<dbReference type="EC" id="3.2.1.4" evidence="3"/>
<dbReference type="InterPro" id="IPR012341">
    <property type="entry name" value="6hp_glycosidase-like_sf"/>
</dbReference>
<dbReference type="GO" id="GO:0008810">
    <property type="term" value="F:cellulase activity"/>
    <property type="evidence" value="ECO:0007669"/>
    <property type="project" value="UniProtKB-EC"/>
</dbReference>
<dbReference type="GO" id="GO:0030245">
    <property type="term" value="P:cellulose catabolic process"/>
    <property type="evidence" value="ECO:0007669"/>
    <property type="project" value="UniProtKB-KW"/>
</dbReference>
<dbReference type="EnsemblMetazoa" id="BGLB001397-RB">
    <property type="protein sequence ID" value="BGLB001397-PB"/>
    <property type="gene ID" value="BGLB001397"/>
</dbReference>
<keyword evidence="8" id="KW-0624">Polysaccharide degradation</keyword>
<comment type="catalytic activity">
    <reaction evidence="1">
        <text>Endohydrolysis of (1-&gt;4)-beta-D-glucosidic linkages in cellulose, lichenin and cereal beta-D-glucans.</text>
        <dbReference type="EC" id="3.2.1.4"/>
    </reaction>
</comment>
<organism evidence="11 12">
    <name type="scientific">Biomphalaria glabrata</name>
    <name type="common">Bloodfluke planorb</name>
    <name type="synonym">Freshwater snail</name>
    <dbReference type="NCBI Taxonomy" id="6526"/>
    <lineage>
        <taxon>Eukaryota</taxon>
        <taxon>Metazoa</taxon>
        <taxon>Spiralia</taxon>
        <taxon>Lophotrochozoa</taxon>
        <taxon>Mollusca</taxon>
        <taxon>Gastropoda</taxon>
        <taxon>Heterobranchia</taxon>
        <taxon>Euthyneura</taxon>
        <taxon>Panpulmonata</taxon>
        <taxon>Hygrophila</taxon>
        <taxon>Lymnaeoidea</taxon>
        <taxon>Planorbidae</taxon>
        <taxon>Biomphalaria</taxon>
    </lineage>
</organism>
<dbReference type="Pfam" id="PF00759">
    <property type="entry name" value="Glyco_hydro_9"/>
    <property type="match status" value="1"/>
</dbReference>
<dbReference type="STRING" id="6526.A0A2C9JED9"/>
<feature type="chain" id="PRO_5012699947" description="cellulase" evidence="9">
    <location>
        <begin position="19"/>
        <end position="459"/>
    </location>
</feature>
<dbReference type="Proteomes" id="UP000076420">
    <property type="component" value="Unassembled WGS sequence"/>
</dbReference>
<feature type="domain" description="Glycoside hydrolase family 9" evidence="10">
    <location>
        <begin position="22"/>
        <end position="435"/>
    </location>
</feature>
<evidence type="ECO:0000256" key="4">
    <source>
        <dbReference type="ARBA" id="ARBA00022801"/>
    </source>
</evidence>
<dbReference type="VEuPathDB" id="VectorBase:BGLB001397"/>
<protein>
    <recommendedName>
        <fullName evidence="3">cellulase</fullName>
        <ecNumber evidence="3">3.2.1.4</ecNumber>
    </recommendedName>
</protein>
<dbReference type="RefSeq" id="XP_013066277.2">
    <property type="nucleotide sequence ID" value="XM_013210823.2"/>
</dbReference>
<dbReference type="Gene3D" id="1.50.10.10">
    <property type="match status" value="1"/>
</dbReference>
<accession>A0A2C9JED9</accession>
<gene>
    <name evidence="11" type="primary">106054793</name>
</gene>
<dbReference type="PANTHER" id="PTHR22298">
    <property type="entry name" value="ENDO-1,4-BETA-GLUCANASE"/>
    <property type="match status" value="1"/>
</dbReference>
<keyword evidence="7" id="KW-0326">Glycosidase</keyword>
<dbReference type="SMR" id="A0A2C9JED9"/>
<evidence type="ECO:0000256" key="9">
    <source>
        <dbReference type="SAM" id="SignalP"/>
    </source>
</evidence>
<keyword evidence="5" id="KW-0136">Cellulose degradation</keyword>
<evidence type="ECO:0000256" key="3">
    <source>
        <dbReference type="ARBA" id="ARBA00012601"/>
    </source>
</evidence>
<feature type="signal peptide" evidence="9">
    <location>
        <begin position="1"/>
        <end position="18"/>
    </location>
</feature>
<evidence type="ECO:0000256" key="1">
    <source>
        <dbReference type="ARBA" id="ARBA00000966"/>
    </source>
</evidence>
<evidence type="ECO:0000256" key="5">
    <source>
        <dbReference type="ARBA" id="ARBA00023001"/>
    </source>
</evidence>
<evidence type="ECO:0000256" key="2">
    <source>
        <dbReference type="ARBA" id="ARBA00007072"/>
    </source>
</evidence>
<proteinExistence type="inferred from homology"/>
<dbReference type="InterPro" id="IPR001701">
    <property type="entry name" value="Glyco_hydro_9"/>
</dbReference>
<sequence length="459" mass="51191">MWWAGCLVCLTLFWPVECVKNYSSALGKSILFYNAQRSGQLPGNNPISWRSHSALDDCVLGGWYDGSDHLKFGLPMAAATHLLLWSVYKYKDAYISAGQLTQMYDMVKWPLDYFTRAWNSSKQEFIYQVADEDIDRAYWGRPEDMTMYRPCKAANASHPGSDVAGATVAALAAGYLVFHDKGDVAYSNQLLSKAKTLYKFATDYRGAYQTNSYPSVSYLDELCVAAVWLYRATGTAQYLTDANSFASNDFDWALTSDNQELSCQQLLYEETKSFSHRQAITNYFKAWFPGGSMQYTPCGLVWAMKWGPLGLAANSAFLALLAADAGIEVDSYRKWAVEQINYILGDNHHNGGCYSFEVGYGDRYPLQPHHRGASCPNKPAPCGQNEAGSAEPNPQVLTGAIVGGPDEYDQYVDSRPDWIYNRVEIDYNSGFQGALAAIIHLQSLHLFPTTNNKCPCLNE</sequence>
<evidence type="ECO:0000256" key="7">
    <source>
        <dbReference type="ARBA" id="ARBA00023295"/>
    </source>
</evidence>
<dbReference type="KEGG" id="bgt:106054793"/>
<dbReference type="OrthoDB" id="10257085at2759"/>
<dbReference type="SUPFAM" id="SSF48208">
    <property type="entry name" value="Six-hairpin glycosidases"/>
    <property type="match status" value="1"/>
</dbReference>
<keyword evidence="6" id="KW-0119">Carbohydrate metabolism</keyword>